<keyword evidence="3 6" id="KW-0812">Transmembrane</keyword>
<feature type="transmembrane region" description="Helical" evidence="6">
    <location>
        <begin position="359"/>
        <end position="378"/>
    </location>
</feature>
<feature type="transmembrane region" description="Helical" evidence="6">
    <location>
        <begin position="81"/>
        <end position="102"/>
    </location>
</feature>
<reference evidence="8" key="1">
    <citation type="submission" date="2016-10" db="EMBL/GenBank/DDBJ databases">
        <authorList>
            <person name="Varghese N."/>
            <person name="Submissions S."/>
        </authorList>
    </citation>
    <scope>NUCLEOTIDE SEQUENCE [LARGE SCALE GENOMIC DNA]</scope>
    <source>
        <strain evidence="8">DSM 21857</strain>
    </source>
</reference>
<dbReference type="PANTHER" id="PTHR30250:SF31">
    <property type="entry name" value="INNER MEMBRANE PROTEIN YGHQ"/>
    <property type="match status" value="1"/>
</dbReference>
<feature type="transmembrane region" description="Helical" evidence="6">
    <location>
        <begin position="205"/>
        <end position="223"/>
    </location>
</feature>
<comment type="subcellular location">
    <subcellularLocation>
        <location evidence="1">Cell membrane</location>
        <topology evidence="1">Multi-pass membrane protein</topology>
    </subcellularLocation>
</comment>
<evidence type="ECO:0000256" key="3">
    <source>
        <dbReference type="ARBA" id="ARBA00022692"/>
    </source>
</evidence>
<accession>A0A1I3JT14</accession>
<dbReference type="EMBL" id="FORF01000004">
    <property type="protein sequence ID" value="SFI63296.1"/>
    <property type="molecule type" value="Genomic_DNA"/>
</dbReference>
<evidence type="ECO:0000256" key="6">
    <source>
        <dbReference type="SAM" id="Phobius"/>
    </source>
</evidence>
<keyword evidence="4 6" id="KW-1133">Transmembrane helix</keyword>
<protein>
    <submittedName>
        <fullName evidence="7">Membrane protein involved in the export of O-antigen and teichoic acid</fullName>
    </submittedName>
</protein>
<feature type="transmembrane region" description="Helical" evidence="6">
    <location>
        <begin position="38"/>
        <end position="60"/>
    </location>
</feature>
<organism evidence="7 8">
    <name type="scientific">Aquamicrobium aerolatum DSM 21857</name>
    <dbReference type="NCBI Taxonomy" id="1121003"/>
    <lineage>
        <taxon>Bacteria</taxon>
        <taxon>Pseudomonadati</taxon>
        <taxon>Pseudomonadota</taxon>
        <taxon>Alphaproteobacteria</taxon>
        <taxon>Hyphomicrobiales</taxon>
        <taxon>Phyllobacteriaceae</taxon>
        <taxon>Aerobium</taxon>
    </lineage>
</organism>
<feature type="transmembrane region" description="Helical" evidence="6">
    <location>
        <begin position="384"/>
        <end position="402"/>
    </location>
</feature>
<dbReference type="InterPro" id="IPR050833">
    <property type="entry name" value="Poly_Biosynth_Transport"/>
</dbReference>
<dbReference type="Proteomes" id="UP000242763">
    <property type="component" value="Unassembled WGS sequence"/>
</dbReference>
<dbReference type="PANTHER" id="PTHR30250">
    <property type="entry name" value="PST FAMILY PREDICTED COLANIC ACID TRANSPORTER"/>
    <property type="match status" value="1"/>
</dbReference>
<feature type="transmembrane region" description="Helical" evidence="6">
    <location>
        <begin position="12"/>
        <end position="32"/>
    </location>
</feature>
<dbReference type="AlphaFoldDB" id="A0A1I3JT14"/>
<dbReference type="STRING" id="1121003.SAMN03080618_00984"/>
<feature type="transmembrane region" description="Helical" evidence="6">
    <location>
        <begin position="138"/>
        <end position="159"/>
    </location>
</feature>
<feature type="transmembrane region" description="Helical" evidence="6">
    <location>
        <begin position="288"/>
        <end position="315"/>
    </location>
</feature>
<evidence type="ECO:0000313" key="8">
    <source>
        <dbReference type="Proteomes" id="UP000242763"/>
    </source>
</evidence>
<feature type="transmembrane region" description="Helical" evidence="6">
    <location>
        <begin position="108"/>
        <end position="126"/>
    </location>
</feature>
<keyword evidence="8" id="KW-1185">Reference proteome</keyword>
<evidence type="ECO:0000256" key="1">
    <source>
        <dbReference type="ARBA" id="ARBA00004651"/>
    </source>
</evidence>
<keyword evidence="2" id="KW-1003">Cell membrane</keyword>
<evidence type="ECO:0000256" key="5">
    <source>
        <dbReference type="ARBA" id="ARBA00023136"/>
    </source>
</evidence>
<evidence type="ECO:0000256" key="4">
    <source>
        <dbReference type="ARBA" id="ARBA00022989"/>
    </source>
</evidence>
<sequence length="479" mass="50959">MLAPLQQIWRYFPAQVVALAMQLFALLLWARLLPLGEIGRLTLVVAVQEILFALTLMGWSQYMLRFGARHEIGAFRQTEQGVLAGSTLLQALLTLLALPLVLGADRSGALNATVIGFVITRSLAVYLSERARADDDALAYTCLQALFPALALLLSVIAITKIAPTAQSVLLAMTVAYGAGLIFVGVRSRSRRVLAWPDYHILRSGIVFGLPVTLAALAASVAINAPRFMVEQQLGIAAAGLFAVFFGLGLRVASGVVMLVSAGAYPLAARKMEAGGTDAGHQQLAKNIAVLAMILFPAVAGFIAVAPSFALLFLPEAFQEMARTLLPLAALFGLLRYARSHSTDQVFLLHGHSEVSMRLSILELMLITGLSATGIAFWGIGGAFVGAVCAALICGVISVVIARWRFGFVFPVSPVLRCALAACGMLLALQFVPTAQTLPAFLLTIAVGALIYGVCLTLACLPMLALSTLQSLWRRGEVW</sequence>
<feature type="transmembrane region" description="Helical" evidence="6">
    <location>
        <begin position="165"/>
        <end position="184"/>
    </location>
</feature>
<proteinExistence type="predicted"/>
<feature type="transmembrane region" description="Helical" evidence="6">
    <location>
        <begin position="414"/>
        <end position="432"/>
    </location>
</feature>
<feature type="transmembrane region" description="Helical" evidence="6">
    <location>
        <begin position="321"/>
        <end position="338"/>
    </location>
</feature>
<feature type="transmembrane region" description="Helical" evidence="6">
    <location>
        <begin position="438"/>
        <end position="466"/>
    </location>
</feature>
<evidence type="ECO:0000313" key="7">
    <source>
        <dbReference type="EMBL" id="SFI63296.1"/>
    </source>
</evidence>
<keyword evidence="5 6" id="KW-0472">Membrane</keyword>
<gene>
    <name evidence="7" type="ORF">SAMN03080618_00984</name>
</gene>
<evidence type="ECO:0000256" key="2">
    <source>
        <dbReference type="ARBA" id="ARBA00022475"/>
    </source>
</evidence>
<dbReference type="GO" id="GO:0005886">
    <property type="term" value="C:plasma membrane"/>
    <property type="evidence" value="ECO:0007669"/>
    <property type="project" value="UniProtKB-SubCell"/>
</dbReference>
<feature type="transmembrane region" description="Helical" evidence="6">
    <location>
        <begin position="235"/>
        <end position="268"/>
    </location>
</feature>
<name>A0A1I3JT14_9HYPH</name>